<reference evidence="1" key="2">
    <citation type="submission" date="2020-09" db="EMBL/GenBank/DDBJ databases">
        <authorList>
            <person name="Sun Q."/>
            <person name="Ohkuma M."/>
        </authorList>
    </citation>
    <scope>NUCLEOTIDE SEQUENCE</scope>
    <source>
        <strain evidence="1">JCM 3302</strain>
    </source>
</reference>
<keyword evidence="2" id="KW-1185">Reference proteome</keyword>
<reference evidence="1" key="1">
    <citation type="journal article" date="2014" name="Int. J. Syst. Evol. Microbiol.">
        <title>Complete genome sequence of Corynebacterium casei LMG S-19264T (=DSM 44701T), isolated from a smear-ripened cheese.</title>
        <authorList>
            <consortium name="US DOE Joint Genome Institute (JGI-PGF)"/>
            <person name="Walter F."/>
            <person name="Albersmeier A."/>
            <person name="Kalinowski J."/>
            <person name="Ruckert C."/>
        </authorList>
    </citation>
    <scope>NUCLEOTIDE SEQUENCE</scope>
    <source>
        <strain evidence="1">JCM 3302</strain>
    </source>
</reference>
<protein>
    <submittedName>
        <fullName evidence="1">Uncharacterized protein</fullName>
    </submittedName>
</protein>
<dbReference type="EMBL" id="BNBC01000062">
    <property type="protein sequence ID" value="GHF12407.1"/>
    <property type="molecule type" value="Genomic_DNA"/>
</dbReference>
<gene>
    <name evidence="1" type="ORF">GCM10014715_80140</name>
</gene>
<accession>A0A919AJ47</accession>
<dbReference type="RefSeq" id="WP_189907697.1">
    <property type="nucleotide sequence ID" value="NZ_BNBC01000062.1"/>
</dbReference>
<proteinExistence type="predicted"/>
<comment type="caution">
    <text evidence="1">The sequence shown here is derived from an EMBL/GenBank/DDBJ whole genome shotgun (WGS) entry which is preliminary data.</text>
</comment>
<evidence type="ECO:0000313" key="1">
    <source>
        <dbReference type="EMBL" id="GHF12407.1"/>
    </source>
</evidence>
<evidence type="ECO:0000313" key="2">
    <source>
        <dbReference type="Proteomes" id="UP000641386"/>
    </source>
</evidence>
<name>A0A919AJ47_9ACTN</name>
<dbReference type="Proteomes" id="UP000641386">
    <property type="component" value="Unassembled WGS sequence"/>
</dbReference>
<dbReference type="AlphaFoldDB" id="A0A919AJ47"/>
<organism evidence="1 2">
    <name type="scientific">Streptomyces spiralis</name>
    <dbReference type="NCBI Taxonomy" id="66376"/>
    <lineage>
        <taxon>Bacteria</taxon>
        <taxon>Bacillati</taxon>
        <taxon>Actinomycetota</taxon>
        <taxon>Actinomycetes</taxon>
        <taxon>Kitasatosporales</taxon>
        <taxon>Streptomycetaceae</taxon>
        <taxon>Streptomyces</taxon>
    </lineage>
</organism>
<sequence length="99" mass="10944">MREPSWLRGARRPAGAFVSGRRASKAALLPLTDAVHTHRRPAWLNEAGMHIGTTLDLRRTAEELAAFTVPELAYGCAVDLLESVLRFQEDDRFEGELGA</sequence>